<dbReference type="InterPro" id="IPR011256">
    <property type="entry name" value="Reg_factor_effector_dom_sf"/>
</dbReference>
<evidence type="ECO:0000313" key="3">
    <source>
        <dbReference type="Proteomes" id="UP000472320"/>
    </source>
</evidence>
<dbReference type="InterPro" id="IPR050908">
    <property type="entry name" value="SmbC-like"/>
</dbReference>
<dbReference type="SMART" id="SM00871">
    <property type="entry name" value="AraC_E_bind"/>
    <property type="match status" value="1"/>
</dbReference>
<dbReference type="AlphaFoldDB" id="A0A6L6QGM8"/>
<proteinExistence type="predicted"/>
<dbReference type="RefSeq" id="WP_155453751.1">
    <property type="nucleotide sequence ID" value="NZ_WNKX01000006.1"/>
</dbReference>
<dbReference type="InterPro" id="IPR029442">
    <property type="entry name" value="GyrI-like"/>
</dbReference>
<comment type="caution">
    <text evidence="2">The sequence shown here is derived from an EMBL/GenBank/DDBJ whole genome shotgun (WGS) entry which is preliminary data.</text>
</comment>
<evidence type="ECO:0000259" key="1">
    <source>
        <dbReference type="SMART" id="SM00871"/>
    </source>
</evidence>
<evidence type="ECO:0000313" key="2">
    <source>
        <dbReference type="EMBL" id="MTW10803.1"/>
    </source>
</evidence>
<reference evidence="2 3" key="1">
    <citation type="submission" date="2019-11" db="EMBL/GenBank/DDBJ databases">
        <title>Type strains purchased from KCTC, JCM and DSMZ.</title>
        <authorList>
            <person name="Lu H."/>
        </authorList>
    </citation>
    <scope>NUCLEOTIDE SEQUENCE [LARGE SCALE GENOMIC DNA]</scope>
    <source>
        <strain evidence="2 3">JCM 31587</strain>
    </source>
</reference>
<dbReference type="Pfam" id="PF06445">
    <property type="entry name" value="GyrI-like"/>
    <property type="match status" value="1"/>
</dbReference>
<dbReference type="EMBL" id="WNKX01000006">
    <property type="protein sequence ID" value="MTW10803.1"/>
    <property type="molecule type" value="Genomic_DNA"/>
</dbReference>
<organism evidence="2 3">
    <name type="scientific">Massilia eburnea</name>
    <dbReference type="NCBI Taxonomy" id="1776165"/>
    <lineage>
        <taxon>Bacteria</taxon>
        <taxon>Pseudomonadati</taxon>
        <taxon>Pseudomonadota</taxon>
        <taxon>Betaproteobacteria</taxon>
        <taxon>Burkholderiales</taxon>
        <taxon>Oxalobacteraceae</taxon>
        <taxon>Telluria group</taxon>
        <taxon>Massilia</taxon>
    </lineage>
</organism>
<name>A0A6L6QGM8_9BURK</name>
<dbReference type="InterPro" id="IPR010499">
    <property type="entry name" value="AraC_E-bd"/>
</dbReference>
<dbReference type="PANTHER" id="PTHR40055">
    <property type="entry name" value="TRANSCRIPTIONAL REGULATOR YGIV-RELATED"/>
    <property type="match status" value="1"/>
</dbReference>
<feature type="domain" description="AraC effector-binding" evidence="1">
    <location>
        <begin position="1"/>
        <end position="154"/>
    </location>
</feature>
<dbReference type="Gene3D" id="3.20.80.10">
    <property type="entry name" value="Regulatory factor, effector binding domain"/>
    <property type="match status" value="1"/>
</dbReference>
<dbReference type="PANTHER" id="PTHR40055:SF1">
    <property type="entry name" value="TRANSCRIPTIONAL REGULATOR YGIV-RELATED"/>
    <property type="match status" value="1"/>
</dbReference>
<gene>
    <name evidence="2" type="ORF">GM658_09320</name>
</gene>
<accession>A0A6L6QGM8</accession>
<dbReference type="OrthoDB" id="282744at2"/>
<dbReference type="Proteomes" id="UP000472320">
    <property type="component" value="Unassembled WGS sequence"/>
</dbReference>
<protein>
    <submittedName>
        <fullName evidence="2">GyrI-like domain-containing protein</fullName>
    </submittedName>
</protein>
<keyword evidence="3" id="KW-1185">Reference proteome</keyword>
<sequence>MKVRVVDIEPARVAFLRHTGPFGPALGAFWRDVVDPWIRDNGLAGRVTYGVAMDDPGTTPPEKCRYDACVEIGHDDPAPPPAALATITGGRYAVVDFYGPPSGIGEAWYAFYAKALPAAGLKGRPGPPFERYAADFRTDPQTGAFACELFIPIDEKEDL</sequence>
<dbReference type="SUPFAM" id="SSF55136">
    <property type="entry name" value="Probable bacterial effector-binding domain"/>
    <property type="match status" value="1"/>
</dbReference>